<feature type="non-terminal residue" evidence="1">
    <location>
        <position position="70"/>
    </location>
</feature>
<sequence length="70" mass="7857">MPAPTPEHVVGQVKALIESGWSNEDIVKATKAQIRTVQRIRANLDKFGTPRPPQLKKIGRPRLIPQYGEE</sequence>
<organism evidence="1 2">
    <name type="scientific">Cryomyces antarcticus</name>
    <dbReference type="NCBI Taxonomy" id="329879"/>
    <lineage>
        <taxon>Eukaryota</taxon>
        <taxon>Fungi</taxon>
        <taxon>Dikarya</taxon>
        <taxon>Ascomycota</taxon>
        <taxon>Pezizomycotina</taxon>
        <taxon>Dothideomycetes</taxon>
        <taxon>Dothideomycetes incertae sedis</taxon>
        <taxon>Cryomyces</taxon>
    </lineage>
</organism>
<reference evidence="1 2" key="1">
    <citation type="submission" date="2023-08" db="EMBL/GenBank/DDBJ databases">
        <title>Black Yeasts Isolated from many extreme environments.</title>
        <authorList>
            <person name="Coleine C."/>
            <person name="Stajich J.E."/>
            <person name="Selbmann L."/>
        </authorList>
    </citation>
    <scope>NUCLEOTIDE SEQUENCE [LARGE SCALE GENOMIC DNA]</scope>
    <source>
        <strain evidence="1 2">CCFEE 536</strain>
    </source>
</reference>
<dbReference type="Proteomes" id="UP001357485">
    <property type="component" value="Unassembled WGS sequence"/>
</dbReference>
<proteinExistence type="predicted"/>
<protein>
    <submittedName>
        <fullName evidence="1">Uncharacterized protein</fullName>
    </submittedName>
</protein>
<evidence type="ECO:0000313" key="2">
    <source>
        <dbReference type="Proteomes" id="UP001357485"/>
    </source>
</evidence>
<gene>
    <name evidence="1" type="ORF">LTR16_007518</name>
</gene>
<comment type="caution">
    <text evidence="1">The sequence shown here is derived from an EMBL/GenBank/DDBJ whole genome shotgun (WGS) entry which is preliminary data.</text>
</comment>
<name>A0ABR0LKZ6_9PEZI</name>
<evidence type="ECO:0000313" key="1">
    <source>
        <dbReference type="EMBL" id="KAK5191927.1"/>
    </source>
</evidence>
<accession>A0ABR0LKZ6</accession>
<keyword evidence="2" id="KW-1185">Reference proteome</keyword>
<dbReference type="EMBL" id="JAVRRA010018031">
    <property type="protein sequence ID" value="KAK5191927.1"/>
    <property type="molecule type" value="Genomic_DNA"/>
</dbReference>